<evidence type="ECO:0000256" key="6">
    <source>
        <dbReference type="ARBA" id="ARBA00023303"/>
    </source>
</evidence>
<keyword evidence="4 10" id="KW-1133">Transmembrane helix</keyword>
<organism evidence="11 12">
    <name type="scientific">Macrococcus armenti</name>
    <dbReference type="NCBI Taxonomy" id="2875764"/>
    <lineage>
        <taxon>Bacteria</taxon>
        <taxon>Bacillati</taxon>
        <taxon>Bacillota</taxon>
        <taxon>Bacilli</taxon>
        <taxon>Bacillales</taxon>
        <taxon>Staphylococcaceae</taxon>
        <taxon>Macrococcus</taxon>
    </lineage>
</organism>
<feature type="transmembrane region" description="Helical" evidence="10">
    <location>
        <begin position="20"/>
        <end position="41"/>
    </location>
</feature>
<dbReference type="PANTHER" id="PTHR28259">
    <property type="entry name" value="FLUORIDE EXPORT PROTEIN 1-RELATED"/>
    <property type="match status" value="1"/>
</dbReference>
<evidence type="ECO:0000313" key="12">
    <source>
        <dbReference type="Proteomes" id="UP000830343"/>
    </source>
</evidence>
<feature type="transmembrane region" description="Helical" evidence="10">
    <location>
        <begin position="84"/>
        <end position="106"/>
    </location>
</feature>
<dbReference type="EMBL" id="CP094348">
    <property type="protein sequence ID" value="UOB20022.1"/>
    <property type="molecule type" value="Genomic_DNA"/>
</dbReference>
<comment type="activity regulation">
    <text evidence="10">Na(+) is not transported, but it plays an essential structural role and its presence is essential for fluoride channel function.</text>
</comment>
<evidence type="ECO:0000256" key="9">
    <source>
        <dbReference type="ARBA" id="ARBA00049940"/>
    </source>
</evidence>
<evidence type="ECO:0000256" key="5">
    <source>
        <dbReference type="ARBA" id="ARBA00023136"/>
    </source>
</evidence>
<dbReference type="HAMAP" id="MF_00454">
    <property type="entry name" value="FluC"/>
    <property type="match status" value="1"/>
</dbReference>
<dbReference type="InterPro" id="IPR003691">
    <property type="entry name" value="FluC"/>
</dbReference>
<reference evidence="11" key="1">
    <citation type="submission" date="2022-03" db="EMBL/GenBank/DDBJ databases">
        <authorList>
            <person name="Vrbovska V."/>
            <person name="Kovarovic V."/>
            <person name="Botka T."/>
            <person name="Pantucek R."/>
        </authorList>
    </citation>
    <scope>NUCLEOTIDE SEQUENCE</scope>
    <source>
        <strain evidence="11">CCM 2609</strain>
    </source>
</reference>
<keyword evidence="10" id="KW-0479">Metal-binding</keyword>
<evidence type="ECO:0000256" key="3">
    <source>
        <dbReference type="ARBA" id="ARBA00022692"/>
    </source>
</evidence>
<keyword evidence="3 10" id="KW-0812">Transmembrane</keyword>
<evidence type="ECO:0000256" key="10">
    <source>
        <dbReference type="HAMAP-Rule" id="MF_00454"/>
    </source>
</evidence>
<evidence type="ECO:0000256" key="4">
    <source>
        <dbReference type="ARBA" id="ARBA00022989"/>
    </source>
</evidence>
<dbReference type="PANTHER" id="PTHR28259:SF1">
    <property type="entry name" value="FLUORIDE EXPORT PROTEIN 1-RELATED"/>
    <property type="match status" value="1"/>
</dbReference>
<dbReference type="Pfam" id="PF02537">
    <property type="entry name" value="CRCB"/>
    <property type="match status" value="1"/>
</dbReference>
<feature type="transmembrane region" description="Helical" evidence="10">
    <location>
        <begin position="53"/>
        <end position="72"/>
    </location>
</feature>
<comment type="function">
    <text evidence="9 10">Fluoride-specific ion channel. Important for reducing fluoride concentration in the cell, thus reducing its toxicity.</text>
</comment>
<comment type="similarity">
    <text evidence="7 10">Belongs to the fluoride channel Fluc/FEX (TC 1.A.43) family.</text>
</comment>
<dbReference type="RefSeq" id="WP_224183165.1">
    <property type="nucleotide sequence ID" value="NZ_CP083595.1"/>
</dbReference>
<keyword evidence="10" id="KW-0406">Ion transport</keyword>
<comment type="catalytic activity">
    <reaction evidence="8">
        <text>fluoride(in) = fluoride(out)</text>
        <dbReference type="Rhea" id="RHEA:76159"/>
        <dbReference type="ChEBI" id="CHEBI:17051"/>
    </reaction>
    <physiologicalReaction direction="left-to-right" evidence="8">
        <dbReference type="Rhea" id="RHEA:76160"/>
    </physiologicalReaction>
</comment>
<keyword evidence="2 10" id="KW-1003">Cell membrane</keyword>
<feature type="binding site" evidence="10">
    <location>
        <position position="63"/>
    </location>
    <ligand>
        <name>Na(+)</name>
        <dbReference type="ChEBI" id="CHEBI:29101"/>
        <note>structural</note>
    </ligand>
</feature>
<sequence>MLFIIMSMLGALSRFYVSLVIHNVFATISVNLIGSFLMGYCASYFKVKLKPTVYKAITTGFLGSFTTFSTFSKETVTLLQSSQWLLLTVYLHITIIGGFLICMLGVKVGRR</sequence>
<keyword evidence="6 10" id="KW-0407">Ion channel</keyword>
<feature type="binding site" evidence="10">
    <location>
        <position position="66"/>
    </location>
    <ligand>
        <name>Na(+)</name>
        <dbReference type="ChEBI" id="CHEBI:29101"/>
        <note>structural</note>
    </ligand>
</feature>
<gene>
    <name evidence="10" type="primary">fluC</name>
    <name evidence="10" type="synonym">crcB</name>
    <name evidence="11" type="ORF">MRZ06_08260</name>
</gene>
<evidence type="ECO:0000313" key="11">
    <source>
        <dbReference type="EMBL" id="UOB20022.1"/>
    </source>
</evidence>
<evidence type="ECO:0000256" key="2">
    <source>
        <dbReference type="ARBA" id="ARBA00022475"/>
    </source>
</evidence>
<evidence type="ECO:0000256" key="7">
    <source>
        <dbReference type="ARBA" id="ARBA00035120"/>
    </source>
</evidence>
<reference evidence="11" key="2">
    <citation type="submission" date="2022-04" db="EMBL/GenBank/DDBJ databases">
        <title>Antimicrobial genetic elements in methicillin-resistant Macrococcus armenti.</title>
        <authorList>
            <person name="Keller J.E."/>
            <person name="Schwendener S."/>
            <person name="Pantucek R."/>
            <person name="Perreten V."/>
        </authorList>
    </citation>
    <scope>NUCLEOTIDE SEQUENCE</scope>
    <source>
        <strain evidence="11">CCM 2609</strain>
    </source>
</reference>
<accession>A0ABY3ZTB7</accession>
<keyword evidence="12" id="KW-1185">Reference proteome</keyword>
<proteinExistence type="inferred from homology"/>
<protein>
    <recommendedName>
        <fullName evidence="10">Fluoride-specific ion channel FluC</fullName>
    </recommendedName>
</protein>
<dbReference type="Proteomes" id="UP000830343">
    <property type="component" value="Chromosome"/>
</dbReference>
<evidence type="ECO:0000256" key="1">
    <source>
        <dbReference type="ARBA" id="ARBA00004651"/>
    </source>
</evidence>
<name>A0ABY3ZTB7_9STAP</name>
<evidence type="ECO:0000256" key="8">
    <source>
        <dbReference type="ARBA" id="ARBA00035585"/>
    </source>
</evidence>
<keyword evidence="5 10" id="KW-0472">Membrane</keyword>
<keyword evidence="10" id="KW-0813">Transport</keyword>
<keyword evidence="10" id="KW-0915">Sodium</keyword>
<comment type="subcellular location">
    <subcellularLocation>
        <location evidence="1 10">Cell membrane</location>
        <topology evidence="1 10">Multi-pass membrane protein</topology>
    </subcellularLocation>
</comment>